<dbReference type="Pfam" id="PF22612">
    <property type="entry name" value="GH113"/>
    <property type="match status" value="1"/>
</dbReference>
<dbReference type="SUPFAM" id="SSF51445">
    <property type="entry name" value="(Trans)glycosidases"/>
    <property type="match status" value="1"/>
</dbReference>
<dbReference type="PROSITE" id="PS51257">
    <property type="entry name" value="PROKAR_LIPOPROTEIN"/>
    <property type="match status" value="1"/>
</dbReference>
<protein>
    <submittedName>
        <fullName evidence="1">Uncharacterized protein</fullName>
    </submittedName>
</protein>
<dbReference type="AlphaFoldDB" id="A0A7M2X4B4"/>
<reference evidence="1 2" key="1">
    <citation type="submission" date="2020-10" db="EMBL/GenBank/DDBJ databases">
        <title>Wide distribution of Phycisphaera-like planctomycetes from WD2101 soil group in peatlands and genome analysis of the first cultivated representative.</title>
        <authorList>
            <person name="Dedysh S.N."/>
            <person name="Beletsky A.V."/>
            <person name="Ivanova A."/>
            <person name="Kulichevskaya I.S."/>
            <person name="Suzina N.E."/>
            <person name="Philippov D.A."/>
            <person name="Rakitin A.L."/>
            <person name="Mardanov A.V."/>
            <person name="Ravin N.V."/>
        </authorList>
    </citation>
    <scope>NUCLEOTIDE SEQUENCE [LARGE SCALE GENOMIC DNA]</scope>
    <source>
        <strain evidence="1 2">M1803</strain>
    </source>
</reference>
<evidence type="ECO:0000313" key="1">
    <source>
        <dbReference type="EMBL" id="QOV92282.1"/>
    </source>
</evidence>
<dbReference type="KEGG" id="hbs:IPV69_13355"/>
<gene>
    <name evidence="1" type="ORF">IPV69_13355</name>
</gene>
<dbReference type="Proteomes" id="UP000593765">
    <property type="component" value="Chromosome"/>
</dbReference>
<dbReference type="InterPro" id="IPR017853">
    <property type="entry name" value="GH"/>
</dbReference>
<name>A0A7M2X4B4_9BACT</name>
<keyword evidence="2" id="KW-1185">Reference proteome</keyword>
<evidence type="ECO:0000313" key="2">
    <source>
        <dbReference type="Proteomes" id="UP000593765"/>
    </source>
</evidence>
<dbReference type="EMBL" id="CP063458">
    <property type="protein sequence ID" value="QOV92282.1"/>
    <property type="molecule type" value="Genomic_DNA"/>
</dbReference>
<dbReference type="InterPro" id="IPR055151">
    <property type="entry name" value="GH113"/>
</dbReference>
<organism evidence="1 2">
    <name type="scientific">Humisphaera borealis</name>
    <dbReference type="NCBI Taxonomy" id="2807512"/>
    <lineage>
        <taxon>Bacteria</taxon>
        <taxon>Pseudomonadati</taxon>
        <taxon>Planctomycetota</taxon>
        <taxon>Phycisphaerae</taxon>
        <taxon>Tepidisphaerales</taxon>
        <taxon>Tepidisphaeraceae</taxon>
        <taxon>Humisphaera</taxon>
    </lineage>
</organism>
<proteinExistence type="predicted"/>
<dbReference type="RefSeq" id="WP_206295616.1">
    <property type="nucleotide sequence ID" value="NZ_CP063458.1"/>
</dbReference>
<accession>A0A7M2X4B4</accession>
<dbReference type="CDD" id="cd19608">
    <property type="entry name" value="GH113_mannanase-like"/>
    <property type="match status" value="1"/>
</dbReference>
<sequence length="362" mass="41049">MWKAVITTAVVLYAAVMGCVLMPGGTNRPAPTADPVDAAPPLRAKLTGLPLRGIATSMVHPENLPAYFKVVDEVVATGADTIEIVVAGRQENGSSTQIFVDQRYTASKEQLLELFAYAKKKNLRVMLMPIVLLTNPRGNEWRGTIKPDLWADWFDNYRAFIGHYADVAAAGKVDVLVVGSELVSTEVHAAEWKKTISMVREKFPAGMLTYSSNWDHYANIPFWEQLDFIAMNSYWALGKDNQVTVPEIMVKWKEIQKELINFSNKKGKPIVFSEVGWCSISNAADEPWDYTKTSLQPDWELQRKLYEAFFRSWYGNPNLGGFMIWEWHPYPVTEVDKTYIPKGKPAYNILKEWMSKGPWDVK</sequence>
<dbReference type="Gene3D" id="3.20.20.80">
    <property type="entry name" value="Glycosidases"/>
    <property type="match status" value="1"/>
</dbReference>